<proteinExistence type="predicted"/>
<accession>A0A817A9V2</accession>
<evidence type="ECO:0000313" key="2">
    <source>
        <dbReference type="Proteomes" id="UP000663887"/>
    </source>
</evidence>
<comment type="caution">
    <text evidence="1">The sequence shown here is derived from an EMBL/GenBank/DDBJ whole genome shotgun (WGS) entry which is preliminary data.</text>
</comment>
<dbReference type="EMBL" id="CAJNRG010017591">
    <property type="protein sequence ID" value="CAF2234254.1"/>
    <property type="molecule type" value="Genomic_DNA"/>
</dbReference>
<reference evidence="1" key="1">
    <citation type="submission" date="2021-02" db="EMBL/GenBank/DDBJ databases">
        <authorList>
            <person name="Nowell W R."/>
        </authorList>
    </citation>
    <scope>NUCLEOTIDE SEQUENCE</scope>
</reference>
<dbReference type="Proteomes" id="UP000663887">
    <property type="component" value="Unassembled WGS sequence"/>
</dbReference>
<dbReference type="AlphaFoldDB" id="A0A817A9V2"/>
<evidence type="ECO:0000313" key="1">
    <source>
        <dbReference type="EMBL" id="CAF2234254.1"/>
    </source>
</evidence>
<gene>
    <name evidence="1" type="ORF">XDN619_LOCUS34494</name>
</gene>
<sequence length="108" mass="12482">MQNSIHQHLINPQIAVAYKQSLLHSLTSSLYSHMAELYEQKWSASLNCQQFARRFIEETIGLNWPDGVLVAGDVLPVMINFNVLYVSSKNRKNVKEIKTQNSCYFFMD</sequence>
<organism evidence="1 2">
    <name type="scientific">Rotaria magnacalcarata</name>
    <dbReference type="NCBI Taxonomy" id="392030"/>
    <lineage>
        <taxon>Eukaryota</taxon>
        <taxon>Metazoa</taxon>
        <taxon>Spiralia</taxon>
        <taxon>Gnathifera</taxon>
        <taxon>Rotifera</taxon>
        <taxon>Eurotatoria</taxon>
        <taxon>Bdelloidea</taxon>
        <taxon>Philodinida</taxon>
        <taxon>Philodinidae</taxon>
        <taxon>Rotaria</taxon>
    </lineage>
</organism>
<name>A0A817A9V2_9BILA</name>
<protein>
    <submittedName>
        <fullName evidence="1">Uncharacterized protein</fullName>
    </submittedName>
</protein>